<proteinExistence type="predicted"/>
<gene>
    <name evidence="1" type="ORF">SADUNF_Sadunf17G0094400</name>
</gene>
<evidence type="ECO:0000313" key="2">
    <source>
        <dbReference type="Proteomes" id="UP000657918"/>
    </source>
</evidence>
<dbReference type="EMBL" id="JADGMS010000017">
    <property type="protein sequence ID" value="KAF9663845.1"/>
    <property type="molecule type" value="Genomic_DNA"/>
</dbReference>
<accession>A0A835MF49</accession>
<evidence type="ECO:0000313" key="1">
    <source>
        <dbReference type="EMBL" id="KAF9663845.1"/>
    </source>
</evidence>
<name>A0A835MF49_9ROSI</name>
<organism evidence="1 2">
    <name type="scientific">Salix dunnii</name>
    <dbReference type="NCBI Taxonomy" id="1413687"/>
    <lineage>
        <taxon>Eukaryota</taxon>
        <taxon>Viridiplantae</taxon>
        <taxon>Streptophyta</taxon>
        <taxon>Embryophyta</taxon>
        <taxon>Tracheophyta</taxon>
        <taxon>Spermatophyta</taxon>
        <taxon>Magnoliopsida</taxon>
        <taxon>eudicotyledons</taxon>
        <taxon>Gunneridae</taxon>
        <taxon>Pentapetalae</taxon>
        <taxon>rosids</taxon>
        <taxon>fabids</taxon>
        <taxon>Malpighiales</taxon>
        <taxon>Salicaceae</taxon>
        <taxon>Saliceae</taxon>
        <taxon>Salix</taxon>
    </lineage>
</organism>
<reference evidence="1 2" key="1">
    <citation type="submission" date="2020-10" db="EMBL/GenBank/DDBJ databases">
        <title>Plant Genome Project.</title>
        <authorList>
            <person name="Zhang R.-G."/>
        </authorList>
    </citation>
    <scope>NUCLEOTIDE SEQUENCE [LARGE SCALE GENOMIC DNA]</scope>
    <source>
        <strain evidence="1">FAFU-HL-1</strain>
        <tissue evidence="1">Leaf</tissue>
    </source>
</reference>
<sequence>MPETTAPKMVTALLRLCFGFDDVTLGGEVLLGPSRYTLGFGPERLSDLLNLKISTPFNIASEKLNVCGLGCNAIDKFCNSSIPLACIITA</sequence>
<dbReference type="Proteomes" id="UP000657918">
    <property type="component" value="Unassembled WGS sequence"/>
</dbReference>
<comment type="caution">
    <text evidence="1">The sequence shown here is derived from an EMBL/GenBank/DDBJ whole genome shotgun (WGS) entry which is preliminary data.</text>
</comment>
<keyword evidence="2" id="KW-1185">Reference proteome</keyword>
<dbReference type="AlphaFoldDB" id="A0A835MF49"/>
<protein>
    <submittedName>
        <fullName evidence="1">Uncharacterized protein</fullName>
    </submittedName>
</protein>